<evidence type="ECO:0000313" key="3">
    <source>
        <dbReference type="Proteomes" id="UP000627984"/>
    </source>
</evidence>
<gene>
    <name evidence="2" type="ORF">GCM10010126_12610</name>
</gene>
<reference evidence="2" key="2">
    <citation type="submission" date="2022-09" db="EMBL/GenBank/DDBJ databases">
        <authorList>
            <person name="Sun Q."/>
            <person name="Ohkuma M."/>
        </authorList>
    </citation>
    <scope>NUCLEOTIDE SEQUENCE</scope>
    <source>
        <strain evidence="2">JCM 3093</strain>
    </source>
</reference>
<feature type="region of interest" description="Disordered" evidence="1">
    <location>
        <begin position="55"/>
        <end position="99"/>
    </location>
</feature>
<feature type="region of interest" description="Disordered" evidence="1">
    <location>
        <begin position="1"/>
        <end position="23"/>
    </location>
</feature>
<name>A0AA37BDM8_9ACTN</name>
<reference evidence="2" key="1">
    <citation type="journal article" date="2014" name="Int. J. Syst. Evol. Microbiol.">
        <title>Complete genome sequence of Corynebacterium casei LMG S-19264T (=DSM 44701T), isolated from a smear-ripened cheese.</title>
        <authorList>
            <consortium name="US DOE Joint Genome Institute (JGI-PGF)"/>
            <person name="Walter F."/>
            <person name="Albersmeier A."/>
            <person name="Kalinowski J."/>
            <person name="Ruckert C."/>
        </authorList>
    </citation>
    <scope>NUCLEOTIDE SEQUENCE</scope>
    <source>
        <strain evidence="2">JCM 3093</strain>
    </source>
</reference>
<sequence length="99" mass="10663">MNLIASGKHIRHKTRIHPISPGRYRPVVAGGTFPQVDGERFPVRLAITRAHEEAAAAAGVDSSDDLGAVRSSRPCHTERPLSCRRGPPDRVSTDAAMAK</sequence>
<protein>
    <submittedName>
        <fullName evidence="2">Uncharacterized protein</fullName>
    </submittedName>
</protein>
<dbReference type="AlphaFoldDB" id="A0AA37BDM8"/>
<comment type="caution">
    <text evidence="2">The sequence shown here is derived from an EMBL/GenBank/DDBJ whole genome shotgun (WGS) entry which is preliminary data.</text>
</comment>
<evidence type="ECO:0000313" key="2">
    <source>
        <dbReference type="EMBL" id="GGK54562.1"/>
    </source>
</evidence>
<feature type="compositionally biased region" description="Basic and acidic residues" evidence="1">
    <location>
        <begin position="75"/>
        <end position="92"/>
    </location>
</feature>
<evidence type="ECO:0000256" key="1">
    <source>
        <dbReference type="SAM" id="MobiDB-lite"/>
    </source>
</evidence>
<dbReference type="EMBL" id="BMQD01000003">
    <property type="protein sequence ID" value="GGK54562.1"/>
    <property type="molecule type" value="Genomic_DNA"/>
</dbReference>
<accession>A0AA37BDM8</accession>
<proteinExistence type="predicted"/>
<organism evidence="2 3">
    <name type="scientific">Planomonospora parontospora</name>
    <dbReference type="NCBI Taxonomy" id="58119"/>
    <lineage>
        <taxon>Bacteria</taxon>
        <taxon>Bacillati</taxon>
        <taxon>Actinomycetota</taxon>
        <taxon>Actinomycetes</taxon>
        <taxon>Streptosporangiales</taxon>
        <taxon>Streptosporangiaceae</taxon>
        <taxon>Planomonospora</taxon>
    </lineage>
</organism>
<dbReference type="Proteomes" id="UP000627984">
    <property type="component" value="Unassembled WGS sequence"/>
</dbReference>